<dbReference type="SUPFAM" id="SSF46894">
    <property type="entry name" value="C-terminal effector domain of the bipartite response regulators"/>
    <property type="match status" value="1"/>
</dbReference>
<protein>
    <submittedName>
        <fullName evidence="5">Transcriptional regulatory protein DegU</fullName>
    </submittedName>
</protein>
<evidence type="ECO:0000313" key="5">
    <source>
        <dbReference type="EMBL" id="GGN67155.1"/>
    </source>
</evidence>
<evidence type="ECO:0000256" key="1">
    <source>
        <dbReference type="ARBA" id="ARBA00023015"/>
    </source>
</evidence>
<dbReference type="Pfam" id="PF00196">
    <property type="entry name" value="GerE"/>
    <property type="match status" value="1"/>
</dbReference>
<accession>A0A917Y5U2</accession>
<dbReference type="PRINTS" id="PR00038">
    <property type="entry name" value="HTHLUXR"/>
</dbReference>
<evidence type="ECO:0000256" key="3">
    <source>
        <dbReference type="ARBA" id="ARBA00023163"/>
    </source>
</evidence>
<organism evidence="5 6">
    <name type="scientific">Oceanobacillus indicireducens</name>
    <dbReference type="NCBI Taxonomy" id="1004261"/>
    <lineage>
        <taxon>Bacteria</taxon>
        <taxon>Bacillati</taxon>
        <taxon>Bacillota</taxon>
        <taxon>Bacilli</taxon>
        <taxon>Bacillales</taxon>
        <taxon>Bacillaceae</taxon>
        <taxon>Oceanobacillus</taxon>
    </lineage>
</organism>
<evidence type="ECO:0000259" key="4">
    <source>
        <dbReference type="PROSITE" id="PS50043"/>
    </source>
</evidence>
<dbReference type="PROSITE" id="PS50043">
    <property type="entry name" value="HTH_LUXR_2"/>
    <property type="match status" value="1"/>
</dbReference>
<dbReference type="InterPro" id="IPR039420">
    <property type="entry name" value="WalR-like"/>
</dbReference>
<dbReference type="GO" id="GO:0003677">
    <property type="term" value="F:DNA binding"/>
    <property type="evidence" value="ECO:0007669"/>
    <property type="project" value="UniProtKB-KW"/>
</dbReference>
<dbReference type="CDD" id="cd06170">
    <property type="entry name" value="LuxR_C_like"/>
    <property type="match status" value="1"/>
</dbReference>
<feature type="domain" description="HTH luxR-type" evidence="4">
    <location>
        <begin position="144"/>
        <end position="209"/>
    </location>
</feature>
<dbReference type="EMBL" id="BMOS01000055">
    <property type="protein sequence ID" value="GGN67155.1"/>
    <property type="molecule type" value="Genomic_DNA"/>
</dbReference>
<gene>
    <name evidence="5" type="primary">degU</name>
    <name evidence="5" type="ORF">GCM10007971_37820</name>
</gene>
<dbReference type="Proteomes" id="UP000624041">
    <property type="component" value="Unassembled WGS sequence"/>
</dbReference>
<dbReference type="GO" id="GO:0006355">
    <property type="term" value="P:regulation of DNA-templated transcription"/>
    <property type="evidence" value="ECO:0007669"/>
    <property type="project" value="InterPro"/>
</dbReference>
<dbReference type="AlphaFoldDB" id="A0A917Y5U2"/>
<dbReference type="SMART" id="SM00421">
    <property type="entry name" value="HTH_LUXR"/>
    <property type="match status" value="1"/>
</dbReference>
<dbReference type="Gene3D" id="1.10.10.10">
    <property type="entry name" value="Winged helix-like DNA-binding domain superfamily/Winged helix DNA-binding domain"/>
    <property type="match status" value="1"/>
</dbReference>
<dbReference type="InterPro" id="IPR036388">
    <property type="entry name" value="WH-like_DNA-bd_sf"/>
</dbReference>
<sequence>MSNIAFIHDNSLYMKGIVHILNEEIPEHTFHLYNYKEVLSGETRIHYYTDLLILELNTQTSQDEIYEKYQNRNIKMAVWTFSEVHREQIADLMKKGIDGYFYGDLDLNQFQSAILDILKGNKYIHTYFSSMILHEYARITNQSVTRPSDLLTNREWEVLEGMSKGWQNEEIANQYSISDKTVKNHVSSIIKKLKVKNRMHAVLAAIRNNWVSV</sequence>
<dbReference type="RefSeq" id="WP_188859708.1">
    <property type="nucleotide sequence ID" value="NZ_BMOS01000055.1"/>
</dbReference>
<dbReference type="Gene3D" id="3.40.50.2300">
    <property type="match status" value="1"/>
</dbReference>
<dbReference type="InterPro" id="IPR000792">
    <property type="entry name" value="Tscrpt_reg_LuxR_C"/>
</dbReference>
<keyword evidence="2" id="KW-0238">DNA-binding</keyword>
<dbReference type="PANTHER" id="PTHR43214:SF43">
    <property type="entry name" value="TWO-COMPONENT RESPONSE REGULATOR"/>
    <property type="match status" value="1"/>
</dbReference>
<comment type="caution">
    <text evidence="5">The sequence shown here is derived from an EMBL/GenBank/DDBJ whole genome shotgun (WGS) entry which is preliminary data.</text>
</comment>
<name>A0A917Y5U2_9BACI</name>
<dbReference type="PANTHER" id="PTHR43214">
    <property type="entry name" value="TWO-COMPONENT RESPONSE REGULATOR"/>
    <property type="match status" value="1"/>
</dbReference>
<reference evidence="5" key="2">
    <citation type="submission" date="2020-09" db="EMBL/GenBank/DDBJ databases">
        <authorList>
            <person name="Sun Q."/>
            <person name="Ohkuma M."/>
        </authorList>
    </citation>
    <scope>NUCLEOTIDE SEQUENCE</scope>
    <source>
        <strain evidence="5">JCM 17251</strain>
    </source>
</reference>
<keyword evidence="3" id="KW-0804">Transcription</keyword>
<keyword evidence="1" id="KW-0805">Transcription regulation</keyword>
<proteinExistence type="predicted"/>
<keyword evidence="6" id="KW-1185">Reference proteome</keyword>
<evidence type="ECO:0000313" key="6">
    <source>
        <dbReference type="Proteomes" id="UP000624041"/>
    </source>
</evidence>
<dbReference type="PROSITE" id="PS00622">
    <property type="entry name" value="HTH_LUXR_1"/>
    <property type="match status" value="1"/>
</dbReference>
<reference evidence="5" key="1">
    <citation type="journal article" date="2014" name="Int. J. Syst. Evol. Microbiol.">
        <title>Complete genome sequence of Corynebacterium casei LMG S-19264T (=DSM 44701T), isolated from a smear-ripened cheese.</title>
        <authorList>
            <consortium name="US DOE Joint Genome Institute (JGI-PGF)"/>
            <person name="Walter F."/>
            <person name="Albersmeier A."/>
            <person name="Kalinowski J."/>
            <person name="Ruckert C."/>
        </authorList>
    </citation>
    <scope>NUCLEOTIDE SEQUENCE</scope>
    <source>
        <strain evidence="5">JCM 17251</strain>
    </source>
</reference>
<evidence type="ECO:0000256" key="2">
    <source>
        <dbReference type="ARBA" id="ARBA00023125"/>
    </source>
</evidence>
<dbReference type="InterPro" id="IPR016032">
    <property type="entry name" value="Sig_transdc_resp-reg_C-effctor"/>
</dbReference>